<evidence type="ECO:0000313" key="2">
    <source>
        <dbReference type="Proteomes" id="UP000254945"/>
    </source>
</evidence>
<proteinExistence type="predicted"/>
<dbReference type="Proteomes" id="UP000254945">
    <property type="component" value="Unassembled WGS sequence"/>
</dbReference>
<protein>
    <submittedName>
        <fullName evidence="1">Uncharacterized protein</fullName>
    </submittedName>
</protein>
<dbReference type="AlphaFoldDB" id="A0A378T263"/>
<gene>
    <name evidence="1" type="ORF">NCTC4524_01590</name>
</gene>
<dbReference type="RefSeq" id="WP_167335037.1">
    <property type="nucleotide sequence ID" value="NZ_CP081000.1"/>
</dbReference>
<reference evidence="1 2" key="1">
    <citation type="submission" date="2018-06" db="EMBL/GenBank/DDBJ databases">
        <authorList>
            <consortium name="Pathogen Informatics"/>
            <person name="Doyle S."/>
        </authorList>
    </citation>
    <scope>NUCLEOTIDE SEQUENCE [LARGE SCALE GENOMIC DNA]</scope>
    <source>
        <strain evidence="1 2">NCTC4524</strain>
    </source>
</reference>
<name>A0A378T263_9MYCO</name>
<accession>A0A378T263</accession>
<evidence type="ECO:0000313" key="1">
    <source>
        <dbReference type="EMBL" id="STZ53963.1"/>
    </source>
</evidence>
<sequence>MDECAEDFPGPELLLAVEAYFAQERSWHRLLRGTRLVTNGEAAQGLEGRTATDPAE</sequence>
<organism evidence="1 2">
    <name type="scientific">Mycolicibacterium senegalense</name>
    <dbReference type="NCBI Taxonomy" id="1796"/>
    <lineage>
        <taxon>Bacteria</taxon>
        <taxon>Bacillati</taxon>
        <taxon>Actinomycetota</taxon>
        <taxon>Actinomycetes</taxon>
        <taxon>Mycobacteriales</taxon>
        <taxon>Mycobacteriaceae</taxon>
        <taxon>Mycolicibacterium</taxon>
    </lineage>
</organism>
<dbReference type="EMBL" id="UGQQ01000001">
    <property type="protein sequence ID" value="STZ53963.1"/>
    <property type="molecule type" value="Genomic_DNA"/>
</dbReference>